<sequence length="74" mass="7948">LGMLAVRYTDDAERGRAIGIGMGGLALGILVLRLTIIAPPDSIKQTQQNDTPITTLLQDPYILIALGHNPRNDP</sequence>
<evidence type="ECO:0000256" key="1">
    <source>
        <dbReference type="SAM" id="Phobius"/>
    </source>
</evidence>
<proteinExistence type="predicted"/>
<dbReference type="Proteomes" id="UP000677228">
    <property type="component" value="Unassembled WGS sequence"/>
</dbReference>
<reference evidence="2" key="1">
    <citation type="submission" date="2021-02" db="EMBL/GenBank/DDBJ databases">
        <authorList>
            <person name="Nowell W R."/>
        </authorList>
    </citation>
    <scope>NUCLEOTIDE SEQUENCE</scope>
</reference>
<keyword evidence="1" id="KW-0812">Transmembrane</keyword>
<dbReference type="EMBL" id="CAJNOK010002656">
    <property type="protein sequence ID" value="CAF0869618.1"/>
    <property type="molecule type" value="Genomic_DNA"/>
</dbReference>
<keyword evidence="1" id="KW-0472">Membrane</keyword>
<evidence type="ECO:0000313" key="4">
    <source>
        <dbReference type="Proteomes" id="UP000677228"/>
    </source>
</evidence>
<comment type="caution">
    <text evidence="2">The sequence shown here is derived from an EMBL/GenBank/DDBJ whole genome shotgun (WGS) entry which is preliminary data.</text>
</comment>
<name>A0A8S2DDP2_9BILA</name>
<organism evidence="2 4">
    <name type="scientific">Didymodactylos carnosus</name>
    <dbReference type="NCBI Taxonomy" id="1234261"/>
    <lineage>
        <taxon>Eukaryota</taxon>
        <taxon>Metazoa</taxon>
        <taxon>Spiralia</taxon>
        <taxon>Gnathifera</taxon>
        <taxon>Rotifera</taxon>
        <taxon>Eurotatoria</taxon>
        <taxon>Bdelloidea</taxon>
        <taxon>Philodinida</taxon>
        <taxon>Philodinidae</taxon>
        <taxon>Didymodactylos</taxon>
    </lineage>
</organism>
<evidence type="ECO:0000313" key="2">
    <source>
        <dbReference type="EMBL" id="CAF0869618.1"/>
    </source>
</evidence>
<keyword evidence="1" id="KW-1133">Transmembrane helix</keyword>
<dbReference type="AlphaFoldDB" id="A0A8S2DDP2"/>
<feature type="non-terminal residue" evidence="2">
    <location>
        <position position="1"/>
    </location>
</feature>
<evidence type="ECO:0000313" key="3">
    <source>
        <dbReference type="EMBL" id="CAF3654413.1"/>
    </source>
</evidence>
<dbReference type="Proteomes" id="UP000682733">
    <property type="component" value="Unassembled WGS sequence"/>
</dbReference>
<protein>
    <submittedName>
        <fullName evidence="2">Uncharacterized protein</fullName>
    </submittedName>
</protein>
<gene>
    <name evidence="2" type="ORF">OVA965_LOCUS8062</name>
    <name evidence="3" type="ORF">TMI583_LOCUS8058</name>
</gene>
<accession>A0A8S2DDP2</accession>
<feature type="transmembrane region" description="Helical" evidence="1">
    <location>
        <begin position="17"/>
        <end position="36"/>
    </location>
</feature>
<dbReference type="EMBL" id="CAJOBA010002657">
    <property type="protein sequence ID" value="CAF3654413.1"/>
    <property type="molecule type" value="Genomic_DNA"/>
</dbReference>